<dbReference type="EMBL" id="JAAGLU010000003">
    <property type="protein sequence ID" value="NEC85073.1"/>
    <property type="molecule type" value="Genomic_DNA"/>
</dbReference>
<evidence type="ECO:0000313" key="8">
    <source>
        <dbReference type="EMBL" id="NEC85073.1"/>
    </source>
</evidence>
<proteinExistence type="inferred from homology"/>
<keyword evidence="3" id="KW-0547">Nucleotide-binding</keyword>
<evidence type="ECO:0000259" key="6">
    <source>
        <dbReference type="Pfam" id="PF13193"/>
    </source>
</evidence>
<gene>
    <name evidence="8" type="ORF">G3I71_04185</name>
</gene>
<dbReference type="InterPro" id="IPR042099">
    <property type="entry name" value="ANL_N_sf"/>
</dbReference>
<dbReference type="InterPro" id="IPR025110">
    <property type="entry name" value="AMP-bd_C"/>
</dbReference>
<name>A0A6B3BNH8_9ACTN</name>
<dbReference type="InterPro" id="IPR045851">
    <property type="entry name" value="AMP-bd_C_sf"/>
</dbReference>
<dbReference type="NCBIfam" id="TIGR01217">
    <property type="entry name" value="ac_ac_CoA_syn"/>
    <property type="match status" value="1"/>
</dbReference>
<dbReference type="AlphaFoldDB" id="A0A6B3BNH8"/>
<comment type="caution">
    <text evidence="8">The sequence shown here is derived from an EMBL/GenBank/DDBJ whole genome shotgun (WGS) entry which is preliminary data.</text>
</comment>
<organism evidence="8">
    <name type="scientific">Streptomyces sp. SID12501</name>
    <dbReference type="NCBI Taxonomy" id="2706042"/>
    <lineage>
        <taxon>Bacteria</taxon>
        <taxon>Bacillati</taxon>
        <taxon>Actinomycetota</taxon>
        <taxon>Actinomycetes</taxon>
        <taxon>Kitasatosporales</taxon>
        <taxon>Streptomycetaceae</taxon>
        <taxon>Streptomyces</taxon>
    </lineage>
</organism>
<evidence type="ECO:0000259" key="5">
    <source>
        <dbReference type="Pfam" id="PF00501"/>
    </source>
</evidence>
<dbReference type="PROSITE" id="PS00455">
    <property type="entry name" value="AMP_BINDING"/>
    <property type="match status" value="1"/>
</dbReference>
<feature type="domain" description="AMP-dependent synthetase/ligase" evidence="5">
    <location>
        <begin position="97"/>
        <end position="471"/>
    </location>
</feature>
<dbReference type="SUPFAM" id="SSF56801">
    <property type="entry name" value="Acetyl-CoA synthetase-like"/>
    <property type="match status" value="1"/>
</dbReference>
<dbReference type="PANTHER" id="PTHR42921:SF1">
    <property type="entry name" value="ACETOACETYL-COA SYNTHETASE"/>
    <property type="match status" value="1"/>
</dbReference>
<dbReference type="Pfam" id="PF13193">
    <property type="entry name" value="AMP-binding_C"/>
    <property type="match status" value="1"/>
</dbReference>
<comment type="similarity">
    <text evidence="1">Belongs to the ATP-dependent AMP-binding enzyme family.</text>
</comment>
<dbReference type="GO" id="GO:0005524">
    <property type="term" value="F:ATP binding"/>
    <property type="evidence" value="ECO:0007669"/>
    <property type="project" value="UniProtKB-KW"/>
</dbReference>
<dbReference type="EC" id="6.2.1.16" evidence="8"/>
<accession>A0A6B3BNH8</accession>
<reference evidence="8" key="1">
    <citation type="submission" date="2020-01" db="EMBL/GenBank/DDBJ databases">
        <title>Insect and environment-associated Actinomycetes.</title>
        <authorList>
            <person name="Currrie C."/>
            <person name="Chevrette M."/>
            <person name="Carlson C."/>
            <person name="Stubbendieck R."/>
            <person name="Wendt-Pienkowski E."/>
        </authorList>
    </citation>
    <scope>NUCLEOTIDE SEQUENCE</scope>
    <source>
        <strain evidence="8">SID12501</strain>
    </source>
</reference>
<feature type="domain" description="Acetyl-coenzyme A synthetase N-terminal" evidence="7">
    <location>
        <begin position="39"/>
        <end position="91"/>
    </location>
</feature>
<dbReference type="PANTHER" id="PTHR42921">
    <property type="entry name" value="ACETOACETYL-COA SYNTHETASE"/>
    <property type="match status" value="1"/>
</dbReference>
<evidence type="ECO:0000256" key="3">
    <source>
        <dbReference type="ARBA" id="ARBA00022741"/>
    </source>
</evidence>
<dbReference type="Gene3D" id="3.40.50.12780">
    <property type="entry name" value="N-terminal domain of ligase-like"/>
    <property type="match status" value="1"/>
</dbReference>
<keyword evidence="4" id="KW-0067">ATP-binding</keyword>
<dbReference type="InterPro" id="IPR000873">
    <property type="entry name" value="AMP-dep_synth/lig_dom"/>
</dbReference>
<evidence type="ECO:0000256" key="1">
    <source>
        <dbReference type="ARBA" id="ARBA00006432"/>
    </source>
</evidence>
<evidence type="ECO:0000259" key="7">
    <source>
        <dbReference type="Pfam" id="PF16177"/>
    </source>
</evidence>
<dbReference type="Pfam" id="PF16177">
    <property type="entry name" value="ACAS_N"/>
    <property type="match status" value="1"/>
</dbReference>
<protein>
    <submittedName>
        <fullName evidence="8">Acetoacetate--CoA ligase</fullName>
        <ecNumber evidence="8">6.2.1.16</ecNumber>
    </submittedName>
</protein>
<feature type="domain" description="AMP-binding enzyme C-terminal" evidence="6">
    <location>
        <begin position="542"/>
        <end position="615"/>
    </location>
</feature>
<evidence type="ECO:0000256" key="2">
    <source>
        <dbReference type="ARBA" id="ARBA00022598"/>
    </source>
</evidence>
<dbReference type="Gene3D" id="3.30.300.30">
    <property type="match status" value="1"/>
</dbReference>
<dbReference type="InterPro" id="IPR032387">
    <property type="entry name" value="ACAS_N"/>
</dbReference>
<dbReference type="Pfam" id="PF00501">
    <property type="entry name" value="AMP-binding"/>
    <property type="match status" value="1"/>
</dbReference>
<keyword evidence="2 8" id="KW-0436">Ligase</keyword>
<dbReference type="InterPro" id="IPR005914">
    <property type="entry name" value="Acac_CoA_synth"/>
</dbReference>
<dbReference type="GO" id="GO:0030729">
    <property type="term" value="F:acetoacetate-CoA ligase activity"/>
    <property type="evidence" value="ECO:0007669"/>
    <property type="project" value="UniProtKB-EC"/>
</dbReference>
<sequence>MDIDADVLWTPPVPGSGGGELDRFLAWLDGSRRLSFDSYGALWKWSTQEIEQFWRAIWDYYDVGSNAGEVVLEQRVMPGAVWFPGATVNYAQEMLTRAPREHPALVSVSEDGAVEETSTAELTGQVGALARTLREIGVGPGDRVAAYLPNVAEAVVALLATASLGAIWTSCAPDFGAEGVIGRFQQVEPKVLIAVEGYHFGGRYHDRGAVLRRIEAAIPSLRRTIVVRPRAQEHPPQPTPERMPWADAIAQPAEPRFEEVPFSHPLWILFSSGTTGRPKGIVHSHGGIVLEHLKTLNLGAGVGAGDRYYFYSSTNWMVWNLLVGALLAGATAVLYDGSPVHPDPAQSWRVAAAARATVFGSGAAYLTGCERAGVKPVAAGDLSALTTVVSTGSPLPPSTWSWIHDELGPAVRLDSCSGGTDVCSAFVGGSPWLPVIRGELSAPALGAKIEAFDEGGEPVVGALGELVITEPMPSMPVGFWNDPDGARYRDAYFSAYPGVWRHGDWIEFTERGGIVMQGRSDATLNRGGVRMGSADLYSVVDLIPGVADSLVIGLELPDGGYYMPLFVVTADHADQAHRSGLEAEIRDRISAELSRRHLPDEIVFAPAVPRTLTGKRLEVPVKQLLLGRIDDRGVARESVVNADSLGWYAEFGRRRIGSRGGSGSSASPSAAARG</sequence>
<evidence type="ECO:0000256" key="4">
    <source>
        <dbReference type="ARBA" id="ARBA00022840"/>
    </source>
</evidence>
<dbReference type="NCBIfam" id="NF002937">
    <property type="entry name" value="PRK03584.1"/>
    <property type="match status" value="1"/>
</dbReference>
<dbReference type="GO" id="GO:0006629">
    <property type="term" value="P:lipid metabolic process"/>
    <property type="evidence" value="ECO:0007669"/>
    <property type="project" value="InterPro"/>
</dbReference>
<dbReference type="InterPro" id="IPR020845">
    <property type="entry name" value="AMP-binding_CS"/>
</dbReference>